<evidence type="ECO:0000256" key="3">
    <source>
        <dbReference type="ARBA" id="ARBA00022679"/>
    </source>
</evidence>
<dbReference type="PROSITE" id="PS00379">
    <property type="entry name" value="CDP_ALCOHOL_P_TRANSF"/>
    <property type="match status" value="1"/>
</dbReference>
<evidence type="ECO:0000256" key="2">
    <source>
        <dbReference type="ARBA" id="ARBA00010441"/>
    </source>
</evidence>
<dbReference type="InterPro" id="IPR000462">
    <property type="entry name" value="CDP-OH_P_trans"/>
</dbReference>
<keyword evidence="6" id="KW-1133">Transmembrane helix</keyword>
<dbReference type="Proteomes" id="UP000887572">
    <property type="component" value="Unplaced"/>
</dbReference>
<feature type="transmembrane region" description="Helical" evidence="6">
    <location>
        <begin position="265"/>
        <end position="285"/>
    </location>
</feature>
<dbReference type="Pfam" id="PF01066">
    <property type="entry name" value="CDP-OH_P_transf"/>
    <property type="match status" value="1"/>
</dbReference>
<sequence>MTSHNEYLNIVIMVLKILNVLFNVKYLSQQQLSGFDHYKYSCIDNSPISTYISHPLWNWVVQFYPRWLAPNVLTLCGASIVMAYSPVELNIPSWVWVVCAVGTFLAHLLDGTDGKQARRTGASGPTGELFDHGFDSWSTVPFTITIFSLFGQGPFSVTPLTLLSLLVAVQSVFIASHWEKYNTGVLFLSWGYDASQYGLVIYYLFAFILGHHSFQFFLFDGFNFAHLCIGAFYVSCVLSLVMSLYNIHFAYWVEKSGKQSCLYEALLPLFPSLLLFGSAIFWGIFSPGKVLDRDPRAFFWTMGVVFSNIAVHLIIAQMSNTRAQTMNLLLLFYTLMAALSSFNLLFSSELLLLRVSSILFTLAHLHFGICVIRQLCDHFNIQPFSLAYLQKRDE</sequence>
<dbReference type="Gene3D" id="1.20.120.1760">
    <property type="match status" value="1"/>
</dbReference>
<evidence type="ECO:0000313" key="8">
    <source>
        <dbReference type="WBParaSite" id="Gr19_v10_g10582.t1"/>
    </source>
</evidence>
<feature type="transmembrane region" description="Helical" evidence="6">
    <location>
        <begin position="352"/>
        <end position="372"/>
    </location>
</feature>
<evidence type="ECO:0000256" key="1">
    <source>
        <dbReference type="ARBA" id="ARBA00004370"/>
    </source>
</evidence>
<evidence type="ECO:0000256" key="4">
    <source>
        <dbReference type="ARBA" id="ARBA00023136"/>
    </source>
</evidence>
<feature type="transmembrane region" description="Helical" evidence="6">
    <location>
        <begin position="6"/>
        <end position="24"/>
    </location>
</feature>
<dbReference type="PANTHER" id="PTHR10414">
    <property type="entry name" value="ETHANOLAMINEPHOSPHOTRANSFERASE"/>
    <property type="match status" value="1"/>
</dbReference>
<evidence type="ECO:0000256" key="6">
    <source>
        <dbReference type="SAM" id="Phobius"/>
    </source>
</evidence>
<proteinExistence type="inferred from homology"/>
<reference evidence="8" key="1">
    <citation type="submission" date="2022-11" db="UniProtKB">
        <authorList>
            <consortium name="WormBaseParasite"/>
        </authorList>
    </citation>
    <scope>IDENTIFICATION</scope>
</reference>
<dbReference type="InterPro" id="IPR043130">
    <property type="entry name" value="CDP-OH_PTrfase_TM_dom"/>
</dbReference>
<comment type="subcellular location">
    <subcellularLocation>
        <location evidence="1">Membrane</location>
    </subcellularLocation>
</comment>
<dbReference type="InterPro" id="IPR048254">
    <property type="entry name" value="CDP_ALCOHOL_P_TRANSF_CS"/>
</dbReference>
<protein>
    <submittedName>
        <fullName evidence="8">Ethanolaminephosphotransferase</fullName>
    </submittedName>
</protein>
<keyword evidence="6" id="KW-0812">Transmembrane</keyword>
<organism evidence="7 8">
    <name type="scientific">Globodera rostochiensis</name>
    <name type="common">Golden nematode worm</name>
    <name type="synonym">Heterodera rostochiensis</name>
    <dbReference type="NCBI Taxonomy" id="31243"/>
    <lineage>
        <taxon>Eukaryota</taxon>
        <taxon>Metazoa</taxon>
        <taxon>Ecdysozoa</taxon>
        <taxon>Nematoda</taxon>
        <taxon>Chromadorea</taxon>
        <taxon>Rhabditida</taxon>
        <taxon>Tylenchina</taxon>
        <taxon>Tylenchomorpha</taxon>
        <taxon>Tylenchoidea</taxon>
        <taxon>Heteroderidae</taxon>
        <taxon>Heteroderinae</taxon>
        <taxon>Globodera</taxon>
    </lineage>
</organism>
<evidence type="ECO:0000313" key="7">
    <source>
        <dbReference type="Proteomes" id="UP000887572"/>
    </source>
</evidence>
<name>A0A914GRS8_GLORO</name>
<keyword evidence="4 6" id="KW-0472">Membrane</keyword>
<evidence type="ECO:0000256" key="5">
    <source>
        <dbReference type="RuleBase" id="RU003750"/>
    </source>
</evidence>
<dbReference type="AlphaFoldDB" id="A0A914GRS8"/>
<accession>A0A914GRS8</accession>
<dbReference type="GO" id="GO:0006646">
    <property type="term" value="P:phosphatidylethanolamine biosynthetic process"/>
    <property type="evidence" value="ECO:0007669"/>
    <property type="project" value="TreeGrafter"/>
</dbReference>
<feature type="transmembrane region" description="Helical" evidence="6">
    <location>
        <begin position="91"/>
        <end position="109"/>
    </location>
</feature>
<dbReference type="GO" id="GO:0005794">
    <property type="term" value="C:Golgi apparatus"/>
    <property type="evidence" value="ECO:0007669"/>
    <property type="project" value="TreeGrafter"/>
</dbReference>
<feature type="transmembrane region" description="Helical" evidence="6">
    <location>
        <begin position="328"/>
        <end position="346"/>
    </location>
</feature>
<keyword evidence="3 5" id="KW-0808">Transferase</keyword>
<feature type="transmembrane region" description="Helical" evidence="6">
    <location>
        <begin position="224"/>
        <end position="253"/>
    </location>
</feature>
<comment type="similarity">
    <text evidence="2 5">Belongs to the CDP-alcohol phosphatidyltransferase class-I family.</text>
</comment>
<keyword evidence="7" id="KW-1185">Reference proteome</keyword>
<feature type="transmembrane region" description="Helical" evidence="6">
    <location>
        <begin position="297"/>
        <end position="316"/>
    </location>
</feature>
<dbReference type="WBParaSite" id="Gr19_v10_g10582.t1">
    <property type="protein sequence ID" value="Gr19_v10_g10582.t1"/>
    <property type="gene ID" value="Gr19_v10_g10582"/>
</dbReference>
<dbReference type="GO" id="GO:0004307">
    <property type="term" value="F:ethanolaminephosphotransferase activity"/>
    <property type="evidence" value="ECO:0007669"/>
    <property type="project" value="TreeGrafter"/>
</dbReference>
<feature type="transmembrane region" description="Helical" evidence="6">
    <location>
        <begin position="67"/>
        <end position="85"/>
    </location>
</feature>
<dbReference type="InterPro" id="IPR014472">
    <property type="entry name" value="CHOPT"/>
</dbReference>
<dbReference type="PIRSF" id="PIRSF015665">
    <property type="entry name" value="CHOPT"/>
    <property type="match status" value="1"/>
</dbReference>
<feature type="transmembrane region" description="Helical" evidence="6">
    <location>
        <begin position="157"/>
        <end position="178"/>
    </location>
</feature>
<dbReference type="PANTHER" id="PTHR10414:SF71">
    <property type="entry name" value="FI05338P"/>
    <property type="match status" value="1"/>
</dbReference>
<dbReference type="GO" id="GO:0005789">
    <property type="term" value="C:endoplasmic reticulum membrane"/>
    <property type="evidence" value="ECO:0007669"/>
    <property type="project" value="TreeGrafter"/>
</dbReference>